<evidence type="ECO:0000313" key="1">
    <source>
        <dbReference type="EMBL" id="CCH44021.1"/>
    </source>
</evidence>
<protein>
    <submittedName>
        <fullName evidence="1">Glucose N-acetyltransferase 1</fullName>
        <ecNumber evidence="1">2.4.1.-</ecNumber>
    </submittedName>
</protein>
<dbReference type="InParanoid" id="K0KLZ3"/>
<keyword evidence="1" id="KW-0328">Glycosyltransferase</keyword>
<evidence type="ECO:0000313" key="2">
    <source>
        <dbReference type="Proteomes" id="UP000009328"/>
    </source>
</evidence>
<dbReference type="FunCoup" id="K0KLZ3">
    <property type="interactions" value="19"/>
</dbReference>
<dbReference type="EC" id="2.4.1.-" evidence="1"/>
<name>K0KLZ3_WICCF</name>
<dbReference type="AlphaFoldDB" id="K0KLZ3"/>
<dbReference type="Gene3D" id="3.90.550.10">
    <property type="entry name" value="Spore Coat Polysaccharide Biosynthesis Protein SpsA, Chain A"/>
    <property type="match status" value="1"/>
</dbReference>
<comment type="caution">
    <text evidence="1">The sequence shown here is derived from an EMBL/GenBank/DDBJ whole genome shotgun (WGS) entry which is preliminary data.</text>
</comment>
<dbReference type="SUPFAM" id="SSF53448">
    <property type="entry name" value="Nucleotide-diphospho-sugar transferases"/>
    <property type="match status" value="1"/>
</dbReference>
<dbReference type="EMBL" id="CAIF01000101">
    <property type="protein sequence ID" value="CCH44021.1"/>
    <property type="molecule type" value="Genomic_DNA"/>
</dbReference>
<dbReference type="HOGENOM" id="CLU_034860_1_2_1"/>
<dbReference type="InterPro" id="IPR029044">
    <property type="entry name" value="Nucleotide-diphossugar_trans"/>
</dbReference>
<dbReference type="eggNOG" id="KOG1950">
    <property type="taxonomic scope" value="Eukaryota"/>
</dbReference>
<dbReference type="Proteomes" id="UP000009328">
    <property type="component" value="Unassembled WGS sequence"/>
</dbReference>
<reference evidence="1 2" key="1">
    <citation type="journal article" date="2012" name="Eukaryot. Cell">
        <title>Draft genome sequence of Wickerhamomyces ciferrii NRRL Y-1031 F-60-10.</title>
        <authorList>
            <person name="Schneider J."/>
            <person name="Andrea H."/>
            <person name="Blom J."/>
            <person name="Jaenicke S."/>
            <person name="Ruckert C."/>
            <person name="Schorsch C."/>
            <person name="Szczepanowski R."/>
            <person name="Farwick M."/>
            <person name="Goesmann A."/>
            <person name="Puhler A."/>
            <person name="Schaffer S."/>
            <person name="Tauch A."/>
            <person name="Kohler T."/>
            <person name="Brinkrolf K."/>
        </authorList>
    </citation>
    <scope>NUCLEOTIDE SEQUENCE [LARGE SCALE GENOMIC DNA]</scope>
    <source>
        <strain evidence="2">ATCC 14091 / BCRC 22168 / CBS 111 / JCM 3599 / NBRC 0793 / NRRL Y-1031 F-60-10</strain>
    </source>
</reference>
<dbReference type="PANTHER" id="PTHR11183">
    <property type="entry name" value="GLYCOGENIN SUBFAMILY MEMBER"/>
    <property type="match status" value="1"/>
</dbReference>
<keyword evidence="1" id="KW-0808">Transferase</keyword>
<organism evidence="1 2">
    <name type="scientific">Wickerhamomyces ciferrii (strain ATCC 14091 / BCRC 22168 / CBS 111 / JCM 3599 / NBRC 0793 / NRRL Y-1031 F-60-10)</name>
    <name type="common">Yeast</name>
    <name type="synonym">Pichia ciferrii</name>
    <dbReference type="NCBI Taxonomy" id="1206466"/>
    <lineage>
        <taxon>Eukaryota</taxon>
        <taxon>Fungi</taxon>
        <taxon>Dikarya</taxon>
        <taxon>Ascomycota</taxon>
        <taxon>Saccharomycotina</taxon>
        <taxon>Saccharomycetes</taxon>
        <taxon>Phaffomycetales</taxon>
        <taxon>Wickerhamomycetaceae</taxon>
        <taxon>Wickerhamomyces</taxon>
    </lineage>
</organism>
<sequence>MSSTRSLLHRLTKINNKFILAIVISISLICLLTTSSSSSNSFLPNLNTSHPNVLQKIKSTSDNKPSNIITDSQGYEILDYDREHIKYISPEIIDSIYNNTDLDSIDWTKYAYILYATSTNHMCNAMMIFAELRKYETRAQLVLLVNNKFLEDPIKHEYEFNTLTSFSKKFNVLLKATQVKTMNDKQDVNIWISSFTKLMVFNETDYNRVIYLDSDAILPQSNLDELFFIPHTKLASVTGYWLTQERYAKQEYLKYHANQYNFKPKSQMEKQLEMNEFISKNISPFQNSKGFLPINNKANETTMEFKINELNFQNNLYNNLPNFPFLDEYSFTNIIMVIEPSKELFQRIEASFDQRKKNEFDMDIINFYVFKLIKSLELQKDRAKPQIESLEDFDSPEFLILPHQRYGVLTSELNTVTDHKSFLADPMDQPFVYQKHGLITGDNEPPYYDLSAIEQQSEKFIPNIKYLHYSDLPIPKPWIEKKIEDNYMSNRLRCSNHKDFIKNPNNKRVKPKGTTKDCSAGKYWEYSHELFEKIRMDVCGLRLKWVDGNAYTNDQN</sequence>
<dbReference type="GO" id="GO:0016757">
    <property type="term" value="F:glycosyltransferase activity"/>
    <property type="evidence" value="ECO:0007669"/>
    <property type="project" value="UniProtKB-KW"/>
</dbReference>
<gene>
    <name evidence="1" type="ORF">BN7_3578</name>
</gene>
<accession>K0KLZ3</accession>
<proteinExistence type="predicted"/>
<dbReference type="InterPro" id="IPR050587">
    <property type="entry name" value="GNT1/Glycosyltrans_8"/>
</dbReference>
<keyword evidence="2" id="KW-1185">Reference proteome</keyword>
<dbReference type="STRING" id="1206466.K0KLZ3"/>